<keyword evidence="5" id="KW-0539">Nucleus</keyword>
<reference evidence="10" key="3">
    <citation type="submission" date="2019-07" db="EMBL/GenBank/DDBJ databases">
        <authorList>
            <person name="Seetharam A."/>
            <person name="Woodhouse M."/>
            <person name="Cannon E."/>
        </authorList>
    </citation>
    <scope>NUCLEOTIDE SEQUENCE [LARGE SCALE GENOMIC DNA]</scope>
    <source>
        <strain evidence="10">cv. B73</strain>
    </source>
</reference>
<dbReference type="EnsemblPlants" id="Zm00001eb271190_T001">
    <property type="protein sequence ID" value="Zm00001eb271190_P001"/>
    <property type="gene ID" value="Zm00001eb271190"/>
</dbReference>
<evidence type="ECO:0000313" key="10">
    <source>
        <dbReference type="EnsemblPlants" id="Zm00001eb271190_P001"/>
    </source>
</evidence>
<dbReference type="InterPro" id="IPR003657">
    <property type="entry name" value="WRKY_dom"/>
</dbReference>
<keyword evidence="11" id="KW-1185">Reference proteome</keyword>
<evidence type="ECO:0000256" key="7">
    <source>
        <dbReference type="SAM" id="MobiDB-lite"/>
    </source>
</evidence>
<accession>A0A1D6LLC5</accession>
<evidence type="ECO:0000256" key="6">
    <source>
        <dbReference type="ARBA" id="ARBA00060850"/>
    </source>
</evidence>
<evidence type="ECO:0000256" key="3">
    <source>
        <dbReference type="ARBA" id="ARBA00023125"/>
    </source>
</evidence>
<dbReference type="FunCoup" id="A0A1D6LLC5">
    <property type="interactions" value="23"/>
</dbReference>
<gene>
    <name evidence="9" type="ORF">ZEAMMB73_Zm00001d036244</name>
</gene>
<dbReference type="GO" id="GO:0010193">
    <property type="term" value="P:response to ozone"/>
    <property type="evidence" value="ECO:0007669"/>
    <property type="project" value="UniProtKB-ARBA"/>
</dbReference>
<dbReference type="Gene3D" id="2.20.25.80">
    <property type="entry name" value="WRKY domain"/>
    <property type="match status" value="1"/>
</dbReference>
<proteinExistence type="inferred from homology"/>
<dbReference type="PROSITE" id="PS50811">
    <property type="entry name" value="WRKY"/>
    <property type="match status" value="1"/>
</dbReference>
<name>A0A1D6LLC5_MAIZE</name>
<sequence length="366" mass="39429">MQDGAGAGAEGGILQTLLAACEEQARQLGEMIADDDPWSRTEHYRGAARRLQCTLGKALAVARAVEAAAPASSSRGTDSPRSAGGTVAAVEQAQERQSMCNKRRKGLPRRTAKIRVPDASLEVIPDDGLSWRKYGQKDILGAKFPRGYYRCTYRKAQACAAKKQVQRSDTDLCVFDVTYQGEHTCHQKQRATVASAAHGGSPWLASPSPRQKQQDHPSMQQLLGRMGVLKVETAAGLHDHDRGLASASSFSFPSVPPPFHHASEVAMDNHHTAAAAAFSPSYFSAAPRCGQAVVDGTCYDVYDYEAPAGARIHWAPESSELGEVVSRATAAPVAFDYSSLFHHQAELEPHQLPFPPFGGLPHGPYQ</sequence>
<keyword evidence="2" id="KW-0805">Transcription regulation</keyword>
<evidence type="ECO:0000313" key="9">
    <source>
        <dbReference type="EMBL" id="AQK80490.1"/>
    </source>
</evidence>
<feature type="region of interest" description="Disordered" evidence="7">
    <location>
        <begin position="69"/>
        <end position="109"/>
    </location>
</feature>
<reference evidence="10" key="4">
    <citation type="submission" date="2021-05" db="UniProtKB">
        <authorList>
            <consortium name="EnsemblPlants"/>
        </authorList>
    </citation>
    <scope>IDENTIFICATION</scope>
    <source>
        <strain evidence="10">cv. B73</strain>
    </source>
</reference>
<dbReference type="AlphaFoldDB" id="A0A1D6LLC5"/>
<dbReference type="GO" id="GO:0000976">
    <property type="term" value="F:transcription cis-regulatory region binding"/>
    <property type="evidence" value="ECO:0000318"/>
    <property type="project" value="GO_Central"/>
</dbReference>
<dbReference type="GO" id="GO:0003700">
    <property type="term" value="F:DNA-binding transcription factor activity"/>
    <property type="evidence" value="ECO:0000318"/>
    <property type="project" value="GO_Central"/>
</dbReference>
<feature type="domain" description="WRKY" evidence="8">
    <location>
        <begin position="120"/>
        <end position="183"/>
    </location>
</feature>
<dbReference type="GO" id="GO:0009751">
    <property type="term" value="P:response to salicylic acid"/>
    <property type="evidence" value="ECO:0007669"/>
    <property type="project" value="UniProtKB-ARBA"/>
</dbReference>
<keyword evidence="4" id="KW-0804">Transcription</keyword>
<keyword evidence="3" id="KW-0238">DNA-binding</keyword>
<organism evidence="9">
    <name type="scientific">Zea mays</name>
    <name type="common">Maize</name>
    <dbReference type="NCBI Taxonomy" id="4577"/>
    <lineage>
        <taxon>Eukaryota</taxon>
        <taxon>Viridiplantae</taxon>
        <taxon>Streptophyta</taxon>
        <taxon>Embryophyta</taxon>
        <taxon>Tracheophyta</taxon>
        <taxon>Spermatophyta</taxon>
        <taxon>Magnoliopsida</taxon>
        <taxon>Liliopsida</taxon>
        <taxon>Poales</taxon>
        <taxon>Poaceae</taxon>
        <taxon>PACMAD clade</taxon>
        <taxon>Panicoideae</taxon>
        <taxon>Andropogonodae</taxon>
        <taxon>Andropogoneae</taxon>
        <taxon>Tripsacinae</taxon>
        <taxon>Zea</taxon>
    </lineage>
</organism>
<dbReference type="SMART" id="SM00774">
    <property type="entry name" value="WRKY"/>
    <property type="match status" value="1"/>
</dbReference>
<dbReference type="PANTHER" id="PTHR32096">
    <property type="entry name" value="WRKY TRANSCRIPTION FACTOR 30-RELATED-RELATED"/>
    <property type="match status" value="1"/>
</dbReference>
<comment type="similarity">
    <text evidence="6">Belongs to the WRKY group III family.</text>
</comment>
<dbReference type="SMR" id="A0A1D6LLC5"/>
<comment type="subcellular location">
    <subcellularLocation>
        <location evidence="1">Nucleus</location>
    </subcellularLocation>
</comment>
<evidence type="ECO:0000256" key="1">
    <source>
        <dbReference type="ARBA" id="ARBA00004123"/>
    </source>
</evidence>
<dbReference type="InterPro" id="IPR044810">
    <property type="entry name" value="WRKY_plant"/>
</dbReference>
<reference evidence="11" key="1">
    <citation type="journal article" date="2009" name="Science">
        <title>The B73 maize genome: complexity, diversity, and dynamics.</title>
        <authorList>
            <person name="Schnable P.S."/>
            <person name="Ware D."/>
            <person name="Fulton R.S."/>
            <person name="Stein J.C."/>
            <person name="Wei F."/>
            <person name="Pasternak S."/>
            <person name="Liang C."/>
            <person name="Zhang J."/>
            <person name="Fulton L."/>
            <person name="Graves T.A."/>
            <person name="Minx P."/>
            <person name="Reily A.D."/>
            <person name="Courtney L."/>
            <person name="Kruchowski S.S."/>
            <person name="Tomlinson C."/>
            <person name="Strong C."/>
            <person name="Delehaunty K."/>
            <person name="Fronick C."/>
            <person name="Courtney B."/>
            <person name="Rock S.M."/>
            <person name="Belter E."/>
            <person name="Du F."/>
            <person name="Kim K."/>
            <person name="Abbott R.M."/>
            <person name="Cotton M."/>
            <person name="Levy A."/>
            <person name="Marchetto P."/>
            <person name="Ochoa K."/>
            <person name="Jackson S.M."/>
            <person name="Gillam B."/>
            <person name="Chen W."/>
            <person name="Yan L."/>
            <person name="Higginbotham J."/>
            <person name="Cardenas M."/>
            <person name="Waligorski J."/>
            <person name="Applebaum E."/>
            <person name="Phelps L."/>
            <person name="Falcone J."/>
            <person name="Kanchi K."/>
            <person name="Thane T."/>
            <person name="Scimone A."/>
            <person name="Thane N."/>
            <person name="Henke J."/>
            <person name="Wang T."/>
            <person name="Ruppert J."/>
            <person name="Shah N."/>
            <person name="Rotter K."/>
            <person name="Hodges J."/>
            <person name="Ingenthron E."/>
            <person name="Cordes M."/>
            <person name="Kohlberg S."/>
            <person name="Sgro J."/>
            <person name="Delgado B."/>
            <person name="Mead K."/>
            <person name="Chinwalla A."/>
            <person name="Leonard S."/>
            <person name="Crouse K."/>
            <person name="Collura K."/>
            <person name="Kudrna D."/>
            <person name="Currie J."/>
            <person name="He R."/>
            <person name="Angelova A."/>
            <person name="Rajasekar S."/>
            <person name="Mueller T."/>
            <person name="Lomeli R."/>
            <person name="Scara G."/>
            <person name="Ko A."/>
            <person name="Delaney K."/>
            <person name="Wissotski M."/>
            <person name="Lopez G."/>
            <person name="Campos D."/>
            <person name="Braidotti M."/>
            <person name="Ashley E."/>
            <person name="Golser W."/>
            <person name="Kim H."/>
            <person name="Lee S."/>
            <person name="Lin J."/>
            <person name="Dujmic Z."/>
            <person name="Kim W."/>
            <person name="Talag J."/>
            <person name="Zuccolo A."/>
            <person name="Fan C."/>
            <person name="Sebastian A."/>
            <person name="Kramer M."/>
            <person name="Spiegel L."/>
            <person name="Nascimento L."/>
            <person name="Zutavern T."/>
            <person name="Miller B."/>
            <person name="Ambroise C."/>
            <person name="Muller S."/>
            <person name="Spooner W."/>
            <person name="Narechania A."/>
            <person name="Ren L."/>
            <person name="Wei S."/>
            <person name="Kumari S."/>
            <person name="Faga B."/>
            <person name="Levy M.J."/>
            <person name="McMahan L."/>
            <person name="Van Buren P."/>
            <person name="Vaughn M.W."/>
            <person name="Ying K."/>
            <person name="Yeh C.-T."/>
            <person name="Emrich S.J."/>
            <person name="Jia Y."/>
            <person name="Kalyanaraman A."/>
            <person name="Hsia A.-P."/>
            <person name="Barbazuk W.B."/>
            <person name="Baucom R.S."/>
            <person name="Brutnell T.P."/>
            <person name="Carpita N.C."/>
            <person name="Chaparro C."/>
            <person name="Chia J.-M."/>
            <person name="Deragon J.-M."/>
            <person name="Estill J.C."/>
            <person name="Fu Y."/>
            <person name="Jeddeloh J.A."/>
            <person name="Han Y."/>
            <person name="Lee H."/>
            <person name="Li P."/>
            <person name="Lisch D.R."/>
            <person name="Liu S."/>
            <person name="Liu Z."/>
            <person name="Nagel D.H."/>
            <person name="McCann M.C."/>
            <person name="SanMiguel P."/>
            <person name="Myers A.M."/>
            <person name="Nettleton D."/>
            <person name="Nguyen J."/>
            <person name="Penning B.W."/>
            <person name="Ponnala L."/>
            <person name="Schneider K.L."/>
            <person name="Schwartz D.C."/>
            <person name="Sharma A."/>
            <person name="Soderlund C."/>
            <person name="Springer N.M."/>
            <person name="Sun Q."/>
            <person name="Wang H."/>
            <person name="Waterman M."/>
            <person name="Westerman R."/>
            <person name="Wolfgruber T.K."/>
            <person name="Yang L."/>
            <person name="Yu Y."/>
            <person name="Zhang L."/>
            <person name="Zhou S."/>
            <person name="Zhu Q."/>
            <person name="Bennetzen J.L."/>
            <person name="Dawe R.K."/>
            <person name="Jiang J."/>
            <person name="Jiang N."/>
            <person name="Presting G.G."/>
            <person name="Wessler S.R."/>
            <person name="Aluru S."/>
            <person name="Martienssen R.A."/>
            <person name="Clifton S.W."/>
            <person name="McCombie W.R."/>
            <person name="Wing R.A."/>
            <person name="Wilson R.K."/>
        </authorList>
    </citation>
    <scope>NUCLEOTIDE SEQUENCE [LARGE SCALE GENOMIC DNA]</scope>
    <source>
        <strain evidence="11">cv. B73</strain>
    </source>
</reference>
<dbReference type="Pfam" id="PF03106">
    <property type="entry name" value="WRKY"/>
    <property type="match status" value="1"/>
</dbReference>
<dbReference type="GO" id="GO:0042542">
    <property type="term" value="P:response to hydrogen peroxide"/>
    <property type="evidence" value="ECO:0007669"/>
    <property type="project" value="UniProtKB-ARBA"/>
</dbReference>
<dbReference type="EMBL" id="CM000782">
    <property type="protein sequence ID" value="AQK80490.1"/>
    <property type="molecule type" value="Genomic_DNA"/>
</dbReference>
<dbReference type="OMA" id="YDVYDYE"/>
<dbReference type="GO" id="GO:0005634">
    <property type="term" value="C:nucleus"/>
    <property type="evidence" value="ECO:0000318"/>
    <property type="project" value="GO_Central"/>
</dbReference>
<feature type="region of interest" description="Disordered" evidence="7">
    <location>
        <begin position="192"/>
        <end position="218"/>
    </location>
</feature>
<evidence type="ECO:0000256" key="4">
    <source>
        <dbReference type="ARBA" id="ARBA00023163"/>
    </source>
</evidence>
<protein>
    <submittedName>
        <fullName evidence="9">Putative WRKY transcription factor 30</fullName>
    </submittedName>
</protein>
<dbReference type="Proteomes" id="UP000007305">
    <property type="component" value="Chromosome 6"/>
</dbReference>
<evidence type="ECO:0000256" key="2">
    <source>
        <dbReference type="ARBA" id="ARBA00023015"/>
    </source>
</evidence>
<dbReference type="Gramene" id="Zm00001eb271190_T001">
    <property type="protein sequence ID" value="Zm00001eb271190_P001"/>
    <property type="gene ID" value="Zm00001eb271190"/>
</dbReference>
<dbReference type="STRING" id="4577.A0A1D6LLC5"/>
<evidence type="ECO:0000313" key="11">
    <source>
        <dbReference type="Proteomes" id="UP000007305"/>
    </source>
</evidence>
<dbReference type="GO" id="GO:0010150">
    <property type="term" value="P:leaf senescence"/>
    <property type="evidence" value="ECO:0007669"/>
    <property type="project" value="UniProtKB-ARBA"/>
</dbReference>
<dbReference type="FunFam" id="2.20.25.80:FF:000009">
    <property type="entry name" value="WRKY transcription factor 53"/>
    <property type="match status" value="1"/>
</dbReference>
<dbReference type="InterPro" id="IPR036576">
    <property type="entry name" value="WRKY_dom_sf"/>
</dbReference>
<feature type="compositionally biased region" description="Polar residues" evidence="7">
    <location>
        <begin position="208"/>
        <end position="218"/>
    </location>
</feature>
<evidence type="ECO:0000259" key="8">
    <source>
        <dbReference type="PROSITE" id="PS50811"/>
    </source>
</evidence>
<reference evidence="9" key="2">
    <citation type="submission" date="2015-12" db="EMBL/GenBank/DDBJ databases">
        <title>Update maize B73 reference genome by single molecule sequencing technologies.</title>
        <authorList>
            <consortium name="Maize Genome Sequencing Project"/>
            <person name="Ware D."/>
        </authorList>
    </citation>
    <scope>NUCLEOTIDE SEQUENCE</scope>
    <source>
        <tissue evidence="9">Seedling</tissue>
    </source>
</reference>
<dbReference type="PANTHER" id="PTHR32096:SF146">
    <property type="entry name" value="WRKY TRANSCRIPTION FACTOR 19-RELATED"/>
    <property type="match status" value="1"/>
</dbReference>
<evidence type="ECO:0000256" key="5">
    <source>
        <dbReference type="ARBA" id="ARBA00023242"/>
    </source>
</evidence>
<dbReference type="SUPFAM" id="SSF118290">
    <property type="entry name" value="WRKY DNA-binding domain"/>
    <property type="match status" value="1"/>
</dbReference>